<evidence type="ECO:0000259" key="7">
    <source>
        <dbReference type="Pfam" id="PF07687"/>
    </source>
</evidence>
<dbReference type="InterPro" id="IPR011059">
    <property type="entry name" value="Metal-dep_hydrolase_composite"/>
</dbReference>
<dbReference type="InterPro" id="IPR002933">
    <property type="entry name" value="Peptidase_M20"/>
</dbReference>
<sequence>MDDSQNICLGTDCNNRLSMIEEMRWLAYCQQMKYNARGVCGFSASKLLKIATKNGARALGLGSKCGELAAGQWCDFVSIDLRASELSGLDKSTLLDGLVFGSGNSSIAGTCVGAQIVFSKQPSLPTEIRSVEAAATAVSMSESSSIEELLIAMMSIDSTTGQEGKVGKALEKYLTKRGWYVLLQPIEKQLQRMNLLATRKRYVSPGPKLLFNSHLDTVPPYIPPSRSQGVIKGRGSCDAKGQIAAMIYAAEQLIKEHPEIADDIGMLFVVGEETDHVGMKEANKLDLKPDYLLVGEPTELSFGRMQKGALKIDLISRGKAAHSGYPHMGKSAIDPLLDVLNDLRDEEWPSDPELGETTMNIGLISGGQALNALPESASASIFFRLVTSPDDILKRVAKIANGRANIGAKIGRNEPVGLTTPPAPYPSQVVAFNTDIPYFTHSSSAKGVFLFGAGSITDAHSEWEFVKESDLHSAVEVYVDMAKRLLLSETK</sequence>
<dbReference type="Gene3D" id="3.30.70.360">
    <property type="match status" value="1"/>
</dbReference>
<dbReference type="PANTHER" id="PTHR43808">
    <property type="entry name" value="ACETYLORNITHINE DEACETYLASE"/>
    <property type="match status" value="1"/>
</dbReference>
<dbReference type="SUPFAM" id="SSF55031">
    <property type="entry name" value="Bacterial exopeptidase dimerisation domain"/>
    <property type="match status" value="1"/>
</dbReference>
<evidence type="ECO:0000256" key="5">
    <source>
        <dbReference type="ARBA" id="ARBA00022833"/>
    </source>
</evidence>
<name>A0A914XL06_9BILA</name>
<feature type="domain" description="Peptidase M20 dimerisation" evidence="7">
    <location>
        <begin position="306"/>
        <end position="402"/>
    </location>
</feature>
<dbReference type="GO" id="GO:0016810">
    <property type="term" value="F:hydrolase activity, acting on carbon-nitrogen (but not peptide) bonds"/>
    <property type="evidence" value="ECO:0007669"/>
    <property type="project" value="InterPro"/>
</dbReference>
<organism evidence="8 9">
    <name type="scientific">Plectus sambesii</name>
    <dbReference type="NCBI Taxonomy" id="2011161"/>
    <lineage>
        <taxon>Eukaryota</taxon>
        <taxon>Metazoa</taxon>
        <taxon>Ecdysozoa</taxon>
        <taxon>Nematoda</taxon>
        <taxon>Chromadorea</taxon>
        <taxon>Plectida</taxon>
        <taxon>Plectina</taxon>
        <taxon>Plectoidea</taxon>
        <taxon>Plectidae</taxon>
        <taxon>Plectus</taxon>
    </lineage>
</organism>
<dbReference type="Pfam" id="PF01546">
    <property type="entry name" value="Peptidase_M20"/>
    <property type="match status" value="1"/>
</dbReference>
<dbReference type="PANTHER" id="PTHR43808:SF8">
    <property type="entry name" value="PEPTIDASE M20 DIMERISATION DOMAIN-CONTAINING PROTEIN"/>
    <property type="match status" value="1"/>
</dbReference>
<dbReference type="SUPFAM" id="SSF51556">
    <property type="entry name" value="Metallo-dependent hydrolases"/>
    <property type="match status" value="1"/>
</dbReference>
<keyword evidence="4" id="KW-0378">Hydrolase</keyword>
<keyword evidence="5" id="KW-0862">Zinc</keyword>
<evidence type="ECO:0000256" key="2">
    <source>
        <dbReference type="ARBA" id="ARBA00006247"/>
    </source>
</evidence>
<protein>
    <submittedName>
        <fullName evidence="9">Peptidase M20 dimerisation domain-containing protein</fullName>
    </submittedName>
</protein>
<dbReference type="InterPro" id="IPR050072">
    <property type="entry name" value="Peptidase_M20A"/>
</dbReference>
<dbReference type="InterPro" id="IPR006680">
    <property type="entry name" value="Amidohydro-rel"/>
</dbReference>
<evidence type="ECO:0000313" key="9">
    <source>
        <dbReference type="WBParaSite" id="PSAMB.scaffold9279size5146.g32285.t1"/>
    </source>
</evidence>
<dbReference type="Pfam" id="PF01979">
    <property type="entry name" value="Amidohydro_1"/>
    <property type="match status" value="1"/>
</dbReference>
<comment type="cofactor">
    <cofactor evidence="1">
        <name>Zn(2+)</name>
        <dbReference type="ChEBI" id="CHEBI:29105"/>
    </cofactor>
</comment>
<dbReference type="SUPFAM" id="SSF53187">
    <property type="entry name" value="Zn-dependent exopeptidases"/>
    <property type="match status" value="1"/>
</dbReference>
<evidence type="ECO:0000256" key="3">
    <source>
        <dbReference type="ARBA" id="ARBA00022723"/>
    </source>
</evidence>
<keyword evidence="8" id="KW-1185">Reference proteome</keyword>
<dbReference type="Pfam" id="PF07687">
    <property type="entry name" value="M20_dimer"/>
    <property type="match status" value="1"/>
</dbReference>
<dbReference type="GO" id="GO:0046872">
    <property type="term" value="F:metal ion binding"/>
    <property type="evidence" value="ECO:0007669"/>
    <property type="project" value="UniProtKB-KW"/>
</dbReference>
<dbReference type="WBParaSite" id="PSAMB.scaffold9279size5146.g32285.t1">
    <property type="protein sequence ID" value="PSAMB.scaffold9279size5146.g32285.t1"/>
    <property type="gene ID" value="PSAMB.scaffold9279size5146.g32285"/>
</dbReference>
<evidence type="ECO:0000259" key="6">
    <source>
        <dbReference type="Pfam" id="PF01979"/>
    </source>
</evidence>
<dbReference type="PROSITE" id="PS00758">
    <property type="entry name" value="ARGE_DAPE_CPG2_1"/>
    <property type="match status" value="1"/>
</dbReference>
<dbReference type="InterPro" id="IPR036264">
    <property type="entry name" value="Bact_exopeptidase_dim_dom"/>
</dbReference>
<comment type="similarity">
    <text evidence="2">Belongs to the peptidase M20A family.</text>
</comment>
<dbReference type="Proteomes" id="UP000887566">
    <property type="component" value="Unplaced"/>
</dbReference>
<dbReference type="Gene3D" id="3.20.20.140">
    <property type="entry name" value="Metal-dependent hydrolases"/>
    <property type="match status" value="1"/>
</dbReference>
<reference evidence="9" key="1">
    <citation type="submission" date="2022-11" db="UniProtKB">
        <authorList>
            <consortium name="WormBaseParasite"/>
        </authorList>
    </citation>
    <scope>IDENTIFICATION</scope>
</reference>
<dbReference type="Gene3D" id="2.30.40.10">
    <property type="entry name" value="Urease, subunit C, domain 1"/>
    <property type="match status" value="1"/>
</dbReference>
<dbReference type="PROSITE" id="PS00759">
    <property type="entry name" value="ARGE_DAPE_CPG2_2"/>
    <property type="match status" value="1"/>
</dbReference>
<dbReference type="InterPro" id="IPR001261">
    <property type="entry name" value="ArgE/DapE_CS"/>
</dbReference>
<dbReference type="InterPro" id="IPR032466">
    <property type="entry name" value="Metal_Hydrolase"/>
</dbReference>
<evidence type="ECO:0000313" key="8">
    <source>
        <dbReference type="Proteomes" id="UP000887566"/>
    </source>
</evidence>
<dbReference type="InterPro" id="IPR011650">
    <property type="entry name" value="Peptidase_M20_dimer"/>
</dbReference>
<feature type="domain" description="Amidohydrolase-related" evidence="6">
    <location>
        <begin position="2"/>
        <end position="116"/>
    </location>
</feature>
<evidence type="ECO:0000256" key="4">
    <source>
        <dbReference type="ARBA" id="ARBA00022801"/>
    </source>
</evidence>
<proteinExistence type="inferred from homology"/>
<dbReference type="AlphaFoldDB" id="A0A914XL06"/>
<accession>A0A914XL06</accession>
<keyword evidence="3" id="KW-0479">Metal-binding</keyword>
<evidence type="ECO:0000256" key="1">
    <source>
        <dbReference type="ARBA" id="ARBA00001947"/>
    </source>
</evidence>
<dbReference type="Gene3D" id="3.40.630.10">
    <property type="entry name" value="Zn peptidases"/>
    <property type="match status" value="1"/>
</dbReference>